<evidence type="ECO:0000313" key="3">
    <source>
        <dbReference type="Proteomes" id="UP001371224"/>
    </source>
</evidence>
<dbReference type="EMBL" id="JBBDGM010000006">
    <property type="protein sequence ID" value="MEJ1088338.1"/>
    <property type="molecule type" value="Genomic_DNA"/>
</dbReference>
<keyword evidence="3" id="KW-1185">Reference proteome</keyword>
<gene>
    <name evidence="2" type="ORF">WDU99_08420</name>
</gene>
<organism evidence="2 3">
    <name type="scientific">Microbacterium bandirmense</name>
    <dbReference type="NCBI Taxonomy" id="3122050"/>
    <lineage>
        <taxon>Bacteria</taxon>
        <taxon>Bacillati</taxon>
        <taxon>Actinomycetota</taxon>
        <taxon>Actinomycetes</taxon>
        <taxon>Micrococcales</taxon>
        <taxon>Microbacteriaceae</taxon>
        <taxon>Microbacterium</taxon>
    </lineage>
</organism>
<comment type="caution">
    <text evidence="2">The sequence shown here is derived from an EMBL/GenBank/DDBJ whole genome shotgun (WGS) entry which is preliminary data.</text>
</comment>
<feature type="transmembrane region" description="Helical" evidence="1">
    <location>
        <begin position="20"/>
        <end position="42"/>
    </location>
</feature>
<feature type="transmembrane region" description="Helical" evidence="1">
    <location>
        <begin position="86"/>
        <end position="105"/>
    </location>
</feature>
<feature type="transmembrane region" description="Helical" evidence="1">
    <location>
        <begin position="137"/>
        <end position="156"/>
    </location>
</feature>
<keyword evidence="1" id="KW-0812">Transmembrane</keyword>
<proteinExistence type="predicted"/>
<name>A0ABU8LCB7_9MICO</name>
<keyword evidence="1" id="KW-1133">Transmembrane helix</keyword>
<dbReference type="RefSeq" id="WP_337332006.1">
    <property type="nucleotide sequence ID" value="NZ_JBBDGM010000006.1"/>
</dbReference>
<evidence type="ECO:0000313" key="2">
    <source>
        <dbReference type="EMBL" id="MEJ1088338.1"/>
    </source>
</evidence>
<feature type="transmembrane region" description="Helical" evidence="1">
    <location>
        <begin position="168"/>
        <end position="192"/>
    </location>
</feature>
<sequence length="238" mass="25351">MPAAPRRLIDLRPLRHDTAALLLVMLVLVDLAVIALHLAYTLLGVPAGVHFDLGVDRSYGEFLLYIKFGWIAVLGVVLARRRRAAVFAAIAAGSLVLLLEDALILHERIGWHLNERILAALPGLSGWGILSVQLGELLWLGVVAVVVATLFVISYLRAGTDDRRDAAGIVLFFAVLVFFAVVVDTVHSLFALGSLGDVIFTVIEDGGEIVALTPAVALAFALATDSARSGSEQAVTTP</sequence>
<reference evidence="2 3" key="1">
    <citation type="submission" date="2024-02" db="EMBL/GenBank/DDBJ databases">
        <authorList>
            <person name="Saticioglu I.B."/>
        </authorList>
    </citation>
    <scope>NUCLEOTIDE SEQUENCE [LARGE SCALE GENOMIC DNA]</scope>
    <source>
        <strain evidence="2 3">Mu-80</strain>
    </source>
</reference>
<evidence type="ECO:0000256" key="1">
    <source>
        <dbReference type="SAM" id="Phobius"/>
    </source>
</evidence>
<protein>
    <submittedName>
        <fullName evidence="2">Uncharacterized protein</fullName>
    </submittedName>
</protein>
<feature type="transmembrane region" description="Helical" evidence="1">
    <location>
        <begin position="62"/>
        <end position="79"/>
    </location>
</feature>
<dbReference type="Proteomes" id="UP001371224">
    <property type="component" value="Unassembled WGS sequence"/>
</dbReference>
<accession>A0ABU8LCB7</accession>
<keyword evidence="1" id="KW-0472">Membrane</keyword>